<name>A0ABQ8NAE7_PYRGI</name>
<keyword evidence="2 3" id="KW-0040">ANK repeat</keyword>
<organism evidence="4 5">
    <name type="scientific">Pyricularia grisea</name>
    <name type="common">Crabgrass-specific blast fungus</name>
    <name type="synonym">Magnaporthe grisea</name>
    <dbReference type="NCBI Taxonomy" id="148305"/>
    <lineage>
        <taxon>Eukaryota</taxon>
        <taxon>Fungi</taxon>
        <taxon>Dikarya</taxon>
        <taxon>Ascomycota</taxon>
        <taxon>Pezizomycotina</taxon>
        <taxon>Sordariomycetes</taxon>
        <taxon>Sordariomycetidae</taxon>
        <taxon>Magnaporthales</taxon>
        <taxon>Pyriculariaceae</taxon>
        <taxon>Pyricularia</taxon>
    </lineage>
</organism>
<keyword evidence="1" id="KW-0677">Repeat</keyword>
<reference evidence="4" key="1">
    <citation type="submission" date="2021-01" db="EMBL/GenBank/DDBJ databases">
        <title>Deciphering the adaptive evolutionary patterns associated with biogeogrpahic diversity in the finger millet blast pathogen Magnaporthe oryzae in Eastern Africa.</title>
        <authorList>
            <person name="Onyema G."/>
            <person name="Shittu T.A."/>
            <person name="Dodsworth S."/>
            <person name="Devilliers S."/>
            <person name="Muthumeenakshi S."/>
            <person name="Sreenivasaprasad S."/>
        </authorList>
    </citation>
    <scope>NUCLEOTIDE SEQUENCE</scope>
    <source>
        <strain evidence="4">D15/s37</strain>
    </source>
</reference>
<dbReference type="SMART" id="SM00248">
    <property type="entry name" value="ANK"/>
    <property type="match status" value="7"/>
</dbReference>
<dbReference type="Proteomes" id="UP001059893">
    <property type="component" value="Unassembled WGS sequence"/>
</dbReference>
<proteinExistence type="predicted"/>
<evidence type="ECO:0000313" key="4">
    <source>
        <dbReference type="EMBL" id="KAI6293906.1"/>
    </source>
</evidence>
<evidence type="ECO:0000256" key="1">
    <source>
        <dbReference type="ARBA" id="ARBA00022737"/>
    </source>
</evidence>
<comment type="caution">
    <text evidence="4">The sequence shown here is derived from an EMBL/GenBank/DDBJ whole genome shotgun (WGS) entry which is preliminary data.</text>
</comment>
<accession>A0ABQ8NAE7</accession>
<feature type="repeat" description="ANK" evidence="3">
    <location>
        <begin position="153"/>
        <end position="181"/>
    </location>
</feature>
<dbReference type="EMBL" id="JABSND010000221">
    <property type="protein sequence ID" value="KAI6293906.1"/>
    <property type="molecule type" value="Genomic_DNA"/>
</dbReference>
<dbReference type="InterPro" id="IPR036770">
    <property type="entry name" value="Ankyrin_rpt-contain_sf"/>
</dbReference>
<evidence type="ECO:0000256" key="3">
    <source>
        <dbReference type="PROSITE-ProRule" id="PRU00023"/>
    </source>
</evidence>
<dbReference type="Gene3D" id="1.25.40.20">
    <property type="entry name" value="Ankyrin repeat-containing domain"/>
    <property type="match status" value="2"/>
</dbReference>
<dbReference type="InterPro" id="IPR002110">
    <property type="entry name" value="Ankyrin_rpt"/>
</dbReference>
<dbReference type="PROSITE" id="PS50297">
    <property type="entry name" value="ANK_REP_REGION"/>
    <property type="match status" value="3"/>
</dbReference>
<keyword evidence="5" id="KW-1185">Reference proteome</keyword>
<protein>
    <recommendedName>
        <fullName evidence="6">Ankyrin repeat protein</fullName>
    </recommendedName>
</protein>
<feature type="repeat" description="ANK" evidence="3">
    <location>
        <begin position="43"/>
        <end position="75"/>
    </location>
</feature>
<sequence>MELIACVPWIREFRKSWGFLSNAAKKYMLEYVSSIEVDAQERLGETALHDSCERKDTKAVEILVKAGARCDIRNEDGRIALEVAELKENTKILEILKKAKDFDSKGGICTGGICIRKTLIEAVVADPVDVLQIRIANASIEESHNSSAFTGIPLHQSCEHGRADFVKMLLDAGSNTEIKNSFNRTPICMAIHFGRLECLKVLIDHGANMEASPYHDFSLWEYAYSLKFIDAAMVLIKRGAIINKASRYLGSLLLQAVYDENAVVARHLVEAGASRHQKVRGVTAMQLAYDGKSLKVLEYFGGLADMLNRSAQLRGDFELY</sequence>
<evidence type="ECO:0008006" key="6">
    <source>
        <dbReference type="Google" id="ProtNLM"/>
    </source>
</evidence>
<dbReference type="Pfam" id="PF12796">
    <property type="entry name" value="Ank_2"/>
    <property type="match status" value="2"/>
</dbReference>
<dbReference type="PANTHER" id="PTHR24198">
    <property type="entry name" value="ANKYRIN REPEAT AND PROTEIN KINASE DOMAIN-CONTAINING PROTEIN"/>
    <property type="match status" value="1"/>
</dbReference>
<dbReference type="PANTHER" id="PTHR24198:SF194">
    <property type="entry name" value="INVERSIN-A"/>
    <property type="match status" value="1"/>
</dbReference>
<dbReference type="PROSITE" id="PS50088">
    <property type="entry name" value="ANK_REPEAT"/>
    <property type="match status" value="3"/>
</dbReference>
<evidence type="ECO:0000313" key="5">
    <source>
        <dbReference type="Proteomes" id="UP001059893"/>
    </source>
</evidence>
<feature type="repeat" description="ANK" evidence="3">
    <location>
        <begin position="182"/>
        <end position="214"/>
    </location>
</feature>
<evidence type="ECO:0000256" key="2">
    <source>
        <dbReference type="ARBA" id="ARBA00023043"/>
    </source>
</evidence>
<gene>
    <name evidence="4" type="ORF">MCOR33_008819</name>
</gene>
<dbReference type="SUPFAM" id="SSF48403">
    <property type="entry name" value="Ankyrin repeat"/>
    <property type="match status" value="1"/>
</dbReference>